<dbReference type="EMBL" id="VSRR010014091">
    <property type="protein sequence ID" value="MPC56620.1"/>
    <property type="molecule type" value="Genomic_DNA"/>
</dbReference>
<feature type="compositionally biased region" description="Basic and acidic residues" evidence="1">
    <location>
        <begin position="68"/>
        <end position="78"/>
    </location>
</feature>
<accession>A0A5B7G8Q0</accession>
<keyword evidence="3" id="KW-1185">Reference proteome</keyword>
<evidence type="ECO:0000313" key="2">
    <source>
        <dbReference type="EMBL" id="MPC56620.1"/>
    </source>
</evidence>
<gene>
    <name evidence="2" type="ORF">E2C01_050584</name>
</gene>
<organism evidence="2 3">
    <name type="scientific">Portunus trituberculatus</name>
    <name type="common">Swimming crab</name>
    <name type="synonym">Neptunus trituberculatus</name>
    <dbReference type="NCBI Taxonomy" id="210409"/>
    <lineage>
        <taxon>Eukaryota</taxon>
        <taxon>Metazoa</taxon>
        <taxon>Ecdysozoa</taxon>
        <taxon>Arthropoda</taxon>
        <taxon>Crustacea</taxon>
        <taxon>Multicrustacea</taxon>
        <taxon>Malacostraca</taxon>
        <taxon>Eumalacostraca</taxon>
        <taxon>Eucarida</taxon>
        <taxon>Decapoda</taxon>
        <taxon>Pleocyemata</taxon>
        <taxon>Brachyura</taxon>
        <taxon>Eubrachyura</taxon>
        <taxon>Portunoidea</taxon>
        <taxon>Portunidae</taxon>
        <taxon>Portuninae</taxon>
        <taxon>Portunus</taxon>
    </lineage>
</organism>
<name>A0A5B7G8Q0_PORTR</name>
<dbReference type="AlphaFoldDB" id="A0A5B7G8Q0"/>
<evidence type="ECO:0000256" key="1">
    <source>
        <dbReference type="SAM" id="MobiDB-lite"/>
    </source>
</evidence>
<comment type="caution">
    <text evidence="2">The sequence shown here is derived from an EMBL/GenBank/DDBJ whole genome shotgun (WGS) entry which is preliminary data.</text>
</comment>
<feature type="region of interest" description="Disordered" evidence="1">
    <location>
        <begin position="21"/>
        <end position="79"/>
    </location>
</feature>
<sequence length="143" mass="15801">MRRIYFTRRARGEHKRRYINNSRRSSDERWQQAEAGHPGRRTPAQCPQVSPQVDTGPGSVYPAGGSRYRREERREGGRRVAKAAGVVSGRALRLAAFMAARLLSLFCFSLLPDFPAAPSPPFPTQPAPAPPLPPPPPRSSSLT</sequence>
<reference evidence="2 3" key="1">
    <citation type="submission" date="2019-05" db="EMBL/GenBank/DDBJ databases">
        <title>Another draft genome of Portunus trituberculatus and its Hox gene families provides insights of decapod evolution.</title>
        <authorList>
            <person name="Jeong J.-H."/>
            <person name="Song I."/>
            <person name="Kim S."/>
            <person name="Choi T."/>
            <person name="Kim D."/>
            <person name="Ryu S."/>
            <person name="Kim W."/>
        </authorList>
    </citation>
    <scope>NUCLEOTIDE SEQUENCE [LARGE SCALE GENOMIC DNA]</scope>
    <source>
        <tissue evidence="2">Muscle</tissue>
    </source>
</reference>
<dbReference type="Proteomes" id="UP000324222">
    <property type="component" value="Unassembled WGS sequence"/>
</dbReference>
<evidence type="ECO:0000313" key="3">
    <source>
        <dbReference type="Proteomes" id="UP000324222"/>
    </source>
</evidence>
<protein>
    <submittedName>
        <fullName evidence="2">Uncharacterized protein</fullName>
    </submittedName>
</protein>
<proteinExistence type="predicted"/>
<feature type="region of interest" description="Disordered" evidence="1">
    <location>
        <begin position="117"/>
        <end position="143"/>
    </location>
</feature>